<protein>
    <submittedName>
        <fullName evidence="2">Fasciclin domain-containing protein</fullName>
    </submittedName>
</protein>
<dbReference type="PANTHER" id="PTHR10900">
    <property type="entry name" value="PERIOSTIN-RELATED"/>
    <property type="match status" value="1"/>
</dbReference>
<reference evidence="2" key="2">
    <citation type="journal article" date="2021" name="Microbiome">
        <title>Successional dynamics and alternative stable states in a saline activated sludge microbial community over 9 years.</title>
        <authorList>
            <person name="Wang Y."/>
            <person name="Ye J."/>
            <person name="Ju F."/>
            <person name="Liu L."/>
            <person name="Boyd J.A."/>
            <person name="Deng Y."/>
            <person name="Parks D.H."/>
            <person name="Jiang X."/>
            <person name="Yin X."/>
            <person name="Woodcroft B.J."/>
            <person name="Tyson G.W."/>
            <person name="Hugenholtz P."/>
            <person name="Polz M.F."/>
            <person name="Zhang T."/>
        </authorList>
    </citation>
    <scope>NUCLEOTIDE SEQUENCE</scope>
    <source>
        <strain evidence="2">HKST-UBA12</strain>
    </source>
</reference>
<evidence type="ECO:0000313" key="2">
    <source>
        <dbReference type="EMBL" id="MCA9379088.1"/>
    </source>
</evidence>
<name>A0A955I9C5_9BACT</name>
<dbReference type="Gene3D" id="2.30.180.10">
    <property type="entry name" value="FAS1 domain"/>
    <property type="match status" value="1"/>
</dbReference>
<dbReference type="PROSITE" id="PS50213">
    <property type="entry name" value="FAS1"/>
    <property type="match status" value="1"/>
</dbReference>
<dbReference type="InterPro" id="IPR000782">
    <property type="entry name" value="FAS1_domain"/>
</dbReference>
<dbReference type="EMBL" id="JAGQLI010000075">
    <property type="protein sequence ID" value="MCA9379088.1"/>
    <property type="molecule type" value="Genomic_DNA"/>
</dbReference>
<dbReference type="SMART" id="SM00554">
    <property type="entry name" value="FAS1"/>
    <property type="match status" value="1"/>
</dbReference>
<feature type="domain" description="FAS1" evidence="1">
    <location>
        <begin position="5"/>
        <end position="138"/>
    </location>
</feature>
<gene>
    <name evidence="2" type="ORF">KC640_01545</name>
</gene>
<accession>A0A955I9C5</accession>
<dbReference type="PANTHER" id="PTHR10900:SF77">
    <property type="entry name" value="FI19380P1"/>
    <property type="match status" value="1"/>
</dbReference>
<dbReference type="Proteomes" id="UP000760819">
    <property type="component" value="Unassembled WGS sequence"/>
</dbReference>
<organism evidence="2 3">
    <name type="scientific">Candidatus Dojkabacteria bacterium</name>
    <dbReference type="NCBI Taxonomy" id="2099670"/>
    <lineage>
        <taxon>Bacteria</taxon>
        <taxon>Candidatus Dojkabacteria</taxon>
    </lineage>
</organism>
<dbReference type="SUPFAM" id="SSF82153">
    <property type="entry name" value="FAS1 domain"/>
    <property type="match status" value="1"/>
</dbReference>
<evidence type="ECO:0000313" key="3">
    <source>
        <dbReference type="Proteomes" id="UP000760819"/>
    </source>
</evidence>
<comment type="caution">
    <text evidence="2">The sequence shown here is derived from an EMBL/GenBank/DDBJ whole genome shotgun (WGS) entry which is preliminary data.</text>
</comment>
<reference evidence="2" key="1">
    <citation type="submission" date="2020-04" db="EMBL/GenBank/DDBJ databases">
        <authorList>
            <person name="Zhang T."/>
        </authorList>
    </citation>
    <scope>NUCLEOTIDE SEQUENCE</scope>
    <source>
        <strain evidence="2">HKST-UBA12</strain>
    </source>
</reference>
<dbReference type="InterPro" id="IPR050904">
    <property type="entry name" value="Adhesion/Biosynth-related"/>
</dbReference>
<proteinExistence type="predicted"/>
<evidence type="ECO:0000259" key="1">
    <source>
        <dbReference type="PROSITE" id="PS50213"/>
    </source>
</evidence>
<dbReference type="InterPro" id="IPR036378">
    <property type="entry name" value="FAS1_dom_sf"/>
</dbReference>
<dbReference type="Pfam" id="PF02469">
    <property type="entry name" value="Fasciclin"/>
    <property type="match status" value="1"/>
</dbReference>
<dbReference type="AlphaFoldDB" id="A0A955I9C5"/>
<sequence length="147" mass="16416">MSKQMQNIYEYLQQDGRFKSIVSALRKTKLDKLLASPGDFTVFAPTDAECELDLQKKGTSCKEVLSDEKLLAKLIRCHIIEGNFPTRKLATIVVLNPMNGSSLMVEYDKGIKLNGDTRITEKNIACSNGILHIVDGMLCPKGQLRKK</sequence>